<evidence type="ECO:0000313" key="2">
    <source>
        <dbReference type="EMBL" id="MEU3785224.1"/>
    </source>
</evidence>
<accession>A0ABV2ZRN9</accession>
<feature type="compositionally biased region" description="Polar residues" evidence="1">
    <location>
        <begin position="220"/>
        <end position="229"/>
    </location>
</feature>
<gene>
    <name evidence="2" type="ORF">AB0E89_32605</name>
</gene>
<dbReference type="EMBL" id="JBEZVE010000019">
    <property type="protein sequence ID" value="MEU3785224.1"/>
    <property type="molecule type" value="Genomic_DNA"/>
</dbReference>
<proteinExistence type="predicted"/>
<organism evidence="2 3">
    <name type="scientific">Streptomyces sp. 900129855</name>
    <dbReference type="NCBI Taxonomy" id="3155129"/>
    <lineage>
        <taxon>Bacteria</taxon>
        <taxon>Bacillati</taxon>
        <taxon>Actinomycetota</taxon>
        <taxon>Actinomycetes</taxon>
        <taxon>Kitasatosporales</taxon>
        <taxon>Streptomycetaceae</taxon>
        <taxon>Streptomyces</taxon>
    </lineage>
</organism>
<reference evidence="2 3" key="1">
    <citation type="submission" date="2024-06" db="EMBL/GenBank/DDBJ databases">
        <title>The Natural Products Discovery Center: Release of the First 8490 Sequenced Strains for Exploring Actinobacteria Biosynthetic Diversity.</title>
        <authorList>
            <person name="Kalkreuter E."/>
            <person name="Kautsar S.A."/>
            <person name="Yang D."/>
            <person name="Bader C.D."/>
            <person name="Teijaro C.N."/>
            <person name="Fluegel L."/>
            <person name="Davis C.M."/>
            <person name="Simpson J.R."/>
            <person name="Lauterbach L."/>
            <person name="Steele A.D."/>
            <person name="Gui C."/>
            <person name="Meng S."/>
            <person name="Li G."/>
            <person name="Viehrig K."/>
            <person name="Ye F."/>
            <person name="Su P."/>
            <person name="Kiefer A.F."/>
            <person name="Nichols A."/>
            <person name="Cepeda A.J."/>
            <person name="Yan W."/>
            <person name="Fan B."/>
            <person name="Jiang Y."/>
            <person name="Adhikari A."/>
            <person name="Zheng C.-J."/>
            <person name="Schuster L."/>
            <person name="Cowan T.M."/>
            <person name="Smanski M.J."/>
            <person name="Chevrette M.G."/>
            <person name="De Carvalho L.P.S."/>
            <person name="Shen B."/>
        </authorList>
    </citation>
    <scope>NUCLEOTIDE SEQUENCE [LARGE SCALE GENOMIC DNA]</scope>
    <source>
        <strain evidence="2 3">NPDC033843</strain>
    </source>
</reference>
<protein>
    <recommendedName>
        <fullName evidence="4">Helix-turn-helix domain-containing protein</fullName>
    </recommendedName>
</protein>
<dbReference type="RefSeq" id="WP_361706783.1">
    <property type="nucleotide sequence ID" value="NZ_JBEZVE010000019.1"/>
</dbReference>
<evidence type="ECO:0008006" key="4">
    <source>
        <dbReference type="Google" id="ProtNLM"/>
    </source>
</evidence>
<feature type="compositionally biased region" description="Basic and acidic residues" evidence="1">
    <location>
        <begin position="162"/>
        <end position="178"/>
    </location>
</feature>
<evidence type="ECO:0000313" key="3">
    <source>
        <dbReference type="Proteomes" id="UP001550739"/>
    </source>
</evidence>
<evidence type="ECO:0000256" key="1">
    <source>
        <dbReference type="SAM" id="MobiDB-lite"/>
    </source>
</evidence>
<comment type="caution">
    <text evidence="2">The sequence shown here is derived from an EMBL/GenBank/DDBJ whole genome shotgun (WGS) entry which is preliminary data.</text>
</comment>
<keyword evidence="3" id="KW-1185">Reference proteome</keyword>
<feature type="region of interest" description="Disordered" evidence="1">
    <location>
        <begin position="255"/>
        <end position="312"/>
    </location>
</feature>
<feature type="region of interest" description="Disordered" evidence="1">
    <location>
        <begin position="126"/>
        <end position="242"/>
    </location>
</feature>
<name>A0ABV2ZRN9_9ACTN</name>
<sequence length="350" mass="37865">MDEQDDRKEGAVPNSFGNALAWKWTREMPRGLKGGFLTMLYTLRAMAAPSGELRFRDGKAIRIQDLAKAAGCREHDARRYLDAGIRAGVVLVDGERRRGKPTRYAISSDIPWPDWKAAEDYLKATARRRNQDDDSEGSSGHRGANSDDAGSGHSGTNQFGPQRHELGATDEESVRAAEARMGSVHSGPNGSGHGGPNNPGSSHGVPHEVADVVPQPQVVGGSSAQSDESPNQDDDQDDQPFGRCEVCRHPLVRSGAKRCSAHREAPTRRRPREGRSKPVQGPLLMPVPSTPDAPHEDATAPLQQSKPDPLAPTRTCGCGRDFRDRDPAARCPDCLYAEHAEAARLRPVGT</sequence>
<dbReference type="Proteomes" id="UP001550739">
    <property type="component" value="Unassembled WGS sequence"/>
</dbReference>